<dbReference type="RefSeq" id="WP_344291195.1">
    <property type="nucleotide sequence ID" value="NZ_BAAAPF010000128.1"/>
</dbReference>
<accession>A0ABN2YNV6</accession>
<keyword evidence="1" id="KW-1277">Toxin-antitoxin system</keyword>
<evidence type="ECO:0000256" key="1">
    <source>
        <dbReference type="ARBA" id="ARBA00022649"/>
    </source>
</evidence>
<proteinExistence type="predicted"/>
<keyword evidence="3" id="KW-1185">Reference proteome</keyword>
<gene>
    <name evidence="2" type="ORF">GCM10009802_37990</name>
</gene>
<dbReference type="InterPro" id="IPR035093">
    <property type="entry name" value="RelE/ParE_toxin_dom_sf"/>
</dbReference>
<dbReference type="SUPFAM" id="SSF143011">
    <property type="entry name" value="RelE-like"/>
    <property type="match status" value="1"/>
</dbReference>
<protein>
    <recommendedName>
        <fullName evidence="4">Type II toxin-antitoxin system RelE/ParE family toxin</fullName>
    </recommendedName>
</protein>
<evidence type="ECO:0008006" key="4">
    <source>
        <dbReference type="Google" id="ProtNLM"/>
    </source>
</evidence>
<comment type="caution">
    <text evidence="2">The sequence shown here is derived from an EMBL/GenBank/DDBJ whole genome shotgun (WGS) entry which is preliminary data.</text>
</comment>
<evidence type="ECO:0000313" key="2">
    <source>
        <dbReference type="EMBL" id="GAA2130068.1"/>
    </source>
</evidence>
<dbReference type="Pfam" id="PF05016">
    <property type="entry name" value="ParE_toxin"/>
    <property type="match status" value="1"/>
</dbReference>
<evidence type="ECO:0000313" key="3">
    <source>
        <dbReference type="Proteomes" id="UP001500443"/>
    </source>
</evidence>
<dbReference type="Gene3D" id="3.30.2310.20">
    <property type="entry name" value="RelE-like"/>
    <property type="match status" value="1"/>
</dbReference>
<dbReference type="EMBL" id="BAAAPF010000128">
    <property type="protein sequence ID" value="GAA2130068.1"/>
    <property type="molecule type" value="Genomic_DNA"/>
</dbReference>
<dbReference type="InterPro" id="IPR007712">
    <property type="entry name" value="RelE/ParE_toxin"/>
</dbReference>
<organism evidence="2 3">
    <name type="scientific">Streptomyces synnematoformans</name>
    <dbReference type="NCBI Taxonomy" id="415721"/>
    <lineage>
        <taxon>Bacteria</taxon>
        <taxon>Bacillati</taxon>
        <taxon>Actinomycetota</taxon>
        <taxon>Actinomycetes</taxon>
        <taxon>Kitasatosporales</taxon>
        <taxon>Streptomycetaceae</taxon>
        <taxon>Streptomyces</taxon>
    </lineage>
</organism>
<sequence length="81" mass="9026">MNVAWEPKALAAARLYAKEDREGVLAVFDATDALASDPRPPGSLSYGENLHRLRVGRYRVWYEIKDEVVEIAVFHLGRAGA</sequence>
<reference evidence="2 3" key="1">
    <citation type="journal article" date="2019" name="Int. J. Syst. Evol. Microbiol.">
        <title>The Global Catalogue of Microorganisms (GCM) 10K type strain sequencing project: providing services to taxonomists for standard genome sequencing and annotation.</title>
        <authorList>
            <consortium name="The Broad Institute Genomics Platform"/>
            <consortium name="The Broad Institute Genome Sequencing Center for Infectious Disease"/>
            <person name="Wu L."/>
            <person name="Ma J."/>
        </authorList>
    </citation>
    <scope>NUCLEOTIDE SEQUENCE [LARGE SCALE GENOMIC DNA]</scope>
    <source>
        <strain evidence="2 3">JCM 15481</strain>
    </source>
</reference>
<name>A0ABN2YNV6_9ACTN</name>
<dbReference type="Proteomes" id="UP001500443">
    <property type="component" value="Unassembled WGS sequence"/>
</dbReference>